<gene>
    <name evidence="1" type="ORF">Prudu_972S000300</name>
</gene>
<evidence type="ECO:0000313" key="1">
    <source>
        <dbReference type="EMBL" id="BBN69492.1"/>
    </source>
</evidence>
<dbReference type="EMBL" id="AP021309">
    <property type="protein sequence ID" value="BBN69492.1"/>
    <property type="molecule type" value="Genomic_DNA"/>
</dbReference>
<name>A0A5H2XRF8_PRUDU</name>
<accession>A0A5H2XRF8</accession>
<proteinExistence type="predicted"/>
<dbReference type="InterPro" id="IPR032675">
    <property type="entry name" value="LRR_dom_sf"/>
</dbReference>
<organism evidence="1">
    <name type="scientific">Prunus dulcis</name>
    <name type="common">Almond</name>
    <name type="synonym">Amygdalus dulcis</name>
    <dbReference type="NCBI Taxonomy" id="3755"/>
    <lineage>
        <taxon>Eukaryota</taxon>
        <taxon>Viridiplantae</taxon>
        <taxon>Streptophyta</taxon>
        <taxon>Embryophyta</taxon>
        <taxon>Tracheophyta</taxon>
        <taxon>Spermatophyta</taxon>
        <taxon>Magnoliopsida</taxon>
        <taxon>eudicotyledons</taxon>
        <taxon>Gunneridae</taxon>
        <taxon>Pentapetalae</taxon>
        <taxon>rosids</taxon>
        <taxon>fabids</taxon>
        <taxon>Rosales</taxon>
        <taxon>Rosaceae</taxon>
        <taxon>Amygdaloideae</taxon>
        <taxon>Amygdaleae</taxon>
        <taxon>Prunus</taxon>
    </lineage>
</organism>
<dbReference type="Gene3D" id="3.80.10.10">
    <property type="entry name" value="Ribonuclease Inhibitor"/>
    <property type="match status" value="1"/>
</dbReference>
<dbReference type="AlphaFoldDB" id="A0A5H2XRF8"/>
<feature type="non-terminal residue" evidence="1">
    <location>
        <position position="1"/>
    </location>
</feature>
<dbReference type="SUPFAM" id="SSF52058">
    <property type="entry name" value="L domain-like"/>
    <property type="match status" value="1"/>
</dbReference>
<sequence>GTRNIKGIMVKLPKPVEITLNPECFRNMYSPNLTCMDLRGCQFLEKIPDLSGIPNIEYLILSDCTSLVELDDSVGFLDKLVDLDLQECVKLMRFAQHLDCQT</sequence>
<protein>
    <submittedName>
        <fullName evidence="1">Disease resistance protein TIR-NBS-LRR class</fullName>
    </submittedName>
</protein>
<reference evidence="1" key="1">
    <citation type="journal article" date="2019" name="Science">
        <title>Mutation of a bHLH transcription factor allowed almond domestication.</title>
        <authorList>
            <person name="Sanchez-Perez R."/>
            <person name="Pavan S."/>
            <person name="Mazzeo R."/>
            <person name="Moldovan C."/>
            <person name="Aiese Cigliano R."/>
            <person name="Del Cueto J."/>
            <person name="Ricciardi F."/>
            <person name="Lotti C."/>
            <person name="Ricciardi L."/>
            <person name="Dicenta F."/>
            <person name="Lopez-Marques R.L."/>
            <person name="Lindberg Moller B."/>
        </authorList>
    </citation>
    <scope>NUCLEOTIDE SEQUENCE</scope>
</reference>